<dbReference type="EMBL" id="JAUDZE010000001">
    <property type="protein sequence ID" value="MDN0013154.1"/>
    <property type="molecule type" value="Genomic_DNA"/>
</dbReference>
<protein>
    <recommendedName>
        <fullName evidence="3">C2H2-type domain-containing protein</fullName>
    </recommendedName>
</protein>
<reference evidence="1" key="1">
    <citation type="submission" date="2023-06" db="EMBL/GenBank/DDBJ databases">
        <title>Two novel species of Acinetobacter isolated from motorbike repairing workshop in Vietnam.</title>
        <authorList>
            <person name="Le N.T.T."/>
        </authorList>
    </citation>
    <scope>NUCLEOTIDE SEQUENCE</scope>
    <source>
        <strain evidence="1">VNH17</strain>
    </source>
</reference>
<accession>A0ABT7WKD7</accession>
<gene>
    <name evidence="1" type="ORF">QTA56_02730</name>
</gene>
<organism evidence="1 2">
    <name type="scientific">Acinetobacter thutiue</name>
    <dbReference type="NCBI Taxonomy" id="2998078"/>
    <lineage>
        <taxon>Bacteria</taxon>
        <taxon>Pseudomonadati</taxon>
        <taxon>Pseudomonadota</taxon>
        <taxon>Gammaproteobacteria</taxon>
        <taxon>Moraxellales</taxon>
        <taxon>Moraxellaceae</taxon>
        <taxon>Acinetobacter</taxon>
    </lineage>
</organism>
<comment type="caution">
    <text evidence="1">The sequence shown here is derived from an EMBL/GenBank/DDBJ whole genome shotgun (WGS) entry which is preliminary data.</text>
</comment>
<name>A0ABT7WKD7_9GAMM</name>
<evidence type="ECO:0000313" key="2">
    <source>
        <dbReference type="Proteomes" id="UP001168524"/>
    </source>
</evidence>
<evidence type="ECO:0008006" key="3">
    <source>
        <dbReference type="Google" id="ProtNLM"/>
    </source>
</evidence>
<dbReference type="Proteomes" id="UP001168524">
    <property type="component" value="Unassembled WGS sequence"/>
</dbReference>
<proteinExistence type="predicted"/>
<sequence>MKQRYFVNRLDSINPLYLQNLTKKWVQCSYCGRTLMYIQLIKHQQVFHNDNSGFILDWVL</sequence>
<keyword evidence="2" id="KW-1185">Reference proteome</keyword>
<evidence type="ECO:0000313" key="1">
    <source>
        <dbReference type="EMBL" id="MDN0013154.1"/>
    </source>
</evidence>
<dbReference type="RefSeq" id="WP_267979422.1">
    <property type="nucleotide sequence ID" value="NZ_JAPQKF010000001.1"/>
</dbReference>